<gene>
    <name evidence="2" type="ORF">PMAYCL1PPCAC_19567</name>
</gene>
<evidence type="ECO:0000313" key="2">
    <source>
        <dbReference type="EMBL" id="GMR49372.1"/>
    </source>
</evidence>
<evidence type="ECO:0000313" key="3">
    <source>
        <dbReference type="Proteomes" id="UP001328107"/>
    </source>
</evidence>
<comment type="caution">
    <text evidence="2">The sequence shown here is derived from an EMBL/GenBank/DDBJ whole genome shotgun (WGS) entry which is preliminary data.</text>
</comment>
<organism evidence="2 3">
    <name type="scientific">Pristionchus mayeri</name>
    <dbReference type="NCBI Taxonomy" id="1317129"/>
    <lineage>
        <taxon>Eukaryota</taxon>
        <taxon>Metazoa</taxon>
        <taxon>Ecdysozoa</taxon>
        <taxon>Nematoda</taxon>
        <taxon>Chromadorea</taxon>
        <taxon>Rhabditida</taxon>
        <taxon>Rhabditina</taxon>
        <taxon>Diplogasteromorpha</taxon>
        <taxon>Diplogasteroidea</taxon>
        <taxon>Neodiplogasteridae</taxon>
        <taxon>Pristionchus</taxon>
    </lineage>
</organism>
<feature type="non-terminal residue" evidence="2">
    <location>
        <position position="1"/>
    </location>
</feature>
<feature type="region of interest" description="Disordered" evidence="1">
    <location>
        <begin position="86"/>
        <end position="106"/>
    </location>
</feature>
<dbReference type="EMBL" id="BTRK01000004">
    <property type="protein sequence ID" value="GMR49372.1"/>
    <property type="molecule type" value="Genomic_DNA"/>
</dbReference>
<protein>
    <submittedName>
        <fullName evidence="2">Uncharacterized protein</fullName>
    </submittedName>
</protein>
<reference evidence="3" key="1">
    <citation type="submission" date="2022-10" db="EMBL/GenBank/DDBJ databases">
        <title>Genome assembly of Pristionchus species.</title>
        <authorList>
            <person name="Yoshida K."/>
            <person name="Sommer R.J."/>
        </authorList>
    </citation>
    <scope>NUCLEOTIDE SEQUENCE [LARGE SCALE GENOMIC DNA]</scope>
    <source>
        <strain evidence="3">RS5460</strain>
    </source>
</reference>
<dbReference type="AlphaFoldDB" id="A0AAN5CSI1"/>
<name>A0AAN5CSI1_9BILA</name>
<proteinExistence type="predicted"/>
<evidence type="ECO:0000256" key="1">
    <source>
        <dbReference type="SAM" id="MobiDB-lite"/>
    </source>
</evidence>
<sequence length="106" mass="12410">QPRKCYLCGEMAFPWLETPNNPIQIDFFFKNLVELNENQRARIQQLINSNSRASICRRHYRERTKRTLPICDEGENEVVVDNSSKFRGEKVSRSEPTTAAADRTDY</sequence>
<feature type="non-terminal residue" evidence="2">
    <location>
        <position position="106"/>
    </location>
</feature>
<accession>A0AAN5CSI1</accession>
<keyword evidence="3" id="KW-1185">Reference proteome</keyword>
<dbReference type="Proteomes" id="UP001328107">
    <property type="component" value="Unassembled WGS sequence"/>
</dbReference>